<dbReference type="HOGENOM" id="CLU_155111_1_1_5"/>
<sequence>MVIETFADKRCKELLEGKLPKGFPEALMRMAQRKLFMLDKAVNLKDLRSPPGNRLETLKGNHHGQYSIRINNQFRICFEWRSNGSYKVEIVDYH</sequence>
<organism evidence="1 2">
    <name type="scientific">Bartonella bovis 91-4</name>
    <dbReference type="NCBI Taxonomy" id="1094491"/>
    <lineage>
        <taxon>Bacteria</taxon>
        <taxon>Pseudomonadati</taxon>
        <taxon>Pseudomonadota</taxon>
        <taxon>Alphaproteobacteria</taxon>
        <taxon>Hyphomicrobiales</taxon>
        <taxon>Bartonellaceae</taxon>
        <taxon>Bartonella</taxon>
    </lineage>
</organism>
<dbReference type="PANTHER" id="PTHR40266:SF2">
    <property type="entry name" value="TOXIN HIGB-1"/>
    <property type="match status" value="1"/>
</dbReference>
<comment type="caution">
    <text evidence="1">The sequence shown here is derived from an EMBL/GenBank/DDBJ whole genome shotgun (WGS) entry which is preliminary data.</text>
</comment>
<dbReference type="InterPro" id="IPR035093">
    <property type="entry name" value="RelE/ParE_toxin_dom_sf"/>
</dbReference>
<reference evidence="1 2" key="1">
    <citation type="journal article" date="2013" name="PLoS Genet.">
        <title>A gene transfer agent and a dynamic repertoire of secretion systems hold the keys to the explosive radiation of the emerging pathogen Bartonella.</title>
        <authorList>
            <person name="Guy L."/>
            <person name="Nystedt B."/>
            <person name="Toft C."/>
            <person name="Zaremba-Niedzwiedzka K."/>
            <person name="Berglund E.C."/>
            <person name="Granberg F."/>
            <person name="Naslund K."/>
            <person name="Eriksson A.S."/>
            <person name="Andersson S.G."/>
        </authorList>
    </citation>
    <scope>NUCLEOTIDE SEQUENCE [LARGE SCALE GENOMIC DNA]</scope>
    <source>
        <strain evidence="1 2">91-4</strain>
    </source>
</reference>
<dbReference type="InterPro" id="IPR007711">
    <property type="entry name" value="HigB-1"/>
</dbReference>
<accession>N6UJ27</accession>
<dbReference type="RefSeq" id="WP_010701674.1">
    <property type="nucleotide sequence ID" value="NZ_CM001844.1"/>
</dbReference>
<evidence type="ECO:0000313" key="1">
    <source>
        <dbReference type="EMBL" id="ENN90253.1"/>
    </source>
</evidence>
<protein>
    <submittedName>
        <fullName evidence="1">Killer protein</fullName>
    </submittedName>
</protein>
<name>N6UJ27_9HYPH</name>
<dbReference type="eggNOG" id="COG3549">
    <property type="taxonomic scope" value="Bacteria"/>
</dbReference>
<dbReference type="Proteomes" id="UP000014038">
    <property type="component" value="Chromosome"/>
</dbReference>
<dbReference type="AlphaFoldDB" id="N6UJ27"/>
<proteinExistence type="predicted"/>
<dbReference type="STRING" id="1094491.BBbe_11670"/>
<keyword evidence="2" id="KW-1185">Reference proteome</keyword>
<evidence type="ECO:0000313" key="2">
    <source>
        <dbReference type="Proteomes" id="UP000014038"/>
    </source>
</evidence>
<dbReference type="PATRIC" id="fig|1094491.5.peg.1289"/>
<dbReference type="Gene3D" id="3.30.2310.20">
    <property type="entry name" value="RelE-like"/>
    <property type="match status" value="1"/>
</dbReference>
<dbReference type="SUPFAM" id="SSF143011">
    <property type="entry name" value="RelE-like"/>
    <property type="match status" value="1"/>
</dbReference>
<dbReference type="EMBL" id="AGWA01000019">
    <property type="protein sequence ID" value="ENN90253.1"/>
    <property type="molecule type" value="Genomic_DNA"/>
</dbReference>
<dbReference type="Pfam" id="PF05015">
    <property type="entry name" value="HigB-like_toxin"/>
    <property type="match status" value="1"/>
</dbReference>
<gene>
    <name evidence="1" type="ORF">BBbe_11670</name>
</gene>
<dbReference type="PANTHER" id="PTHR40266">
    <property type="entry name" value="TOXIN HIGB-1"/>
    <property type="match status" value="1"/>
</dbReference>